<proteinExistence type="predicted"/>
<evidence type="ECO:0000256" key="1">
    <source>
        <dbReference type="ARBA" id="ARBA00022679"/>
    </source>
</evidence>
<keyword evidence="2" id="KW-0520">NAD</keyword>
<keyword evidence="3" id="KW-0862">Zinc</keyword>
<feature type="binding site" evidence="3">
    <location>
        <position position="220"/>
    </location>
    <ligand>
        <name>Zn(2+)</name>
        <dbReference type="ChEBI" id="CHEBI:29105"/>
    </ligand>
</feature>
<organism evidence="6 7">
    <name type="scientific">Porites lobata</name>
    <dbReference type="NCBI Taxonomy" id="104759"/>
    <lineage>
        <taxon>Eukaryota</taxon>
        <taxon>Metazoa</taxon>
        <taxon>Cnidaria</taxon>
        <taxon>Anthozoa</taxon>
        <taxon>Hexacorallia</taxon>
        <taxon>Scleractinia</taxon>
        <taxon>Fungiina</taxon>
        <taxon>Poritidae</taxon>
        <taxon>Porites</taxon>
    </lineage>
</organism>
<dbReference type="EMBL" id="CALNXK010000040">
    <property type="protein sequence ID" value="CAH3125064.1"/>
    <property type="molecule type" value="Genomic_DNA"/>
</dbReference>
<evidence type="ECO:0000313" key="6">
    <source>
        <dbReference type="EMBL" id="CAH3125064.1"/>
    </source>
</evidence>
<keyword evidence="7" id="KW-1185">Reference proteome</keyword>
<feature type="binding site" evidence="3">
    <location>
        <position position="215"/>
    </location>
    <ligand>
        <name>Zn(2+)</name>
        <dbReference type="ChEBI" id="CHEBI:29105"/>
    </ligand>
</feature>
<feature type="compositionally biased region" description="Low complexity" evidence="4">
    <location>
        <begin position="456"/>
        <end position="477"/>
    </location>
</feature>
<dbReference type="Proteomes" id="UP001159405">
    <property type="component" value="Unassembled WGS sequence"/>
</dbReference>
<dbReference type="PANTHER" id="PTHR11085">
    <property type="entry name" value="NAD-DEPENDENT PROTEIN DEACYLASE SIRTUIN-5, MITOCHONDRIAL-RELATED"/>
    <property type="match status" value="1"/>
</dbReference>
<feature type="domain" description="Deacetylase sirtuin-type" evidence="5">
    <location>
        <begin position="61"/>
        <end position="315"/>
    </location>
</feature>
<feature type="active site" description="Proton acceptor" evidence="3">
    <location>
        <position position="621"/>
    </location>
</feature>
<feature type="binding site" evidence="3">
    <location>
        <position position="632"/>
    </location>
    <ligand>
        <name>Zn(2+)</name>
        <dbReference type="ChEBI" id="CHEBI:29105"/>
    </ligand>
</feature>
<dbReference type="SUPFAM" id="SSF52467">
    <property type="entry name" value="DHS-like NAD/FAD-binding domain"/>
    <property type="match status" value="2"/>
</dbReference>
<evidence type="ECO:0000313" key="7">
    <source>
        <dbReference type="Proteomes" id="UP001159405"/>
    </source>
</evidence>
<comment type="caution">
    <text evidence="3">Lacks conserved residue(s) required for the propagation of feature annotation.</text>
</comment>
<keyword evidence="3" id="KW-0479">Metal-binding</keyword>
<dbReference type="InterPro" id="IPR050134">
    <property type="entry name" value="NAD-dep_sirtuin_deacylases"/>
</dbReference>
<reference evidence="6 7" key="1">
    <citation type="submission" date="2022-05" db="EMBL/GenBank/DDBJ databases">
        <authorList>
            <consortium name="Genoscope - CEA"/>
            <person name="William W."/>
        </authorList>
    </citation>
    <scope>NUCLEOTIDE SEQUENCE [LARGE SCALE GENOMIC DNA]</scope>
</reference>
<dbReference type="PROSITE" id="PS50305">
    <property type="entry name" value="SIRTUIN"/>
    <property type="match status" value="2"/>
</dbReference>
<feature type="binding site" evidence="3">
    <location>
        <position position="190"/>
    </location>
    <ligand>
        <name>Zn(2+)</name>
        <dbReference type="ChEBI" id="CHEBI:29105"/>
    </ligand>
</feature>
<feature type="domain" description="Deacetylase sirtuin-type" evidence="5">
    <location>
        <begin position="503"/>
        <end position="757"/>
    </location>
</feature>
<feature type="binding site" evidence="3">
    <location>
        <position position="657"/>
    </location>
    <ligand>
        <name>Zn(2+)</name>
        <dbReference type="ChEBI" id="CHEBI:29105"/>
    </ligand>
</feature>
<evidence type="ECO:0000256" key="2">
    <source>
        <dbReference type="ARBA" id="ARBA00023027"/>
    </source>
</evidence>
<evidence type="ECO:0000256" key="3">
    <source>
        <dbReference type="PROSITE-ProRule" id="PRU00236"/>
    </source>
</evidence>
<dbReference type="InterPro" id="IPR029035">
    <property type="entry name" value="DHS-like_NAD/FAD-binding_dom"/>
</dbReference>
<feature type="region of interest" description="Disordered" evidence="4">
    <location>
        <begin position="443"/>
        <end position="494"/>
    </location>
</feature>
<accession>A0ABN8P088</accession>
<dbReference type="InterPro" id="IPR003000">
    <property type="entry name" value="Sirtuin"/>
</dbReference>
<evidence type="ECO:0000256" key="4">
    <source>
        <dbReference type="SAM" id="MobiDB-lite"/>
    </source>
</evidence>
<feature type="binding site" evidence="3">
    <location>
        <position position="187"/>
    </location>
    <ligand>
        <name>Zn(2+)</name>
        <dbReference type="ChEBI" id="CHEBI:29105"/>
    </ligand>
</feature>
<keyword evidence="1" id="KW-0808">Transferase</keyword>
<dbReference type="Gene3D" id="3.40.50.1220">
    <property type="entry name" value="TPP-binding domain"/>
    <property type="match status" value="2"/>
</dbReference>
<protein>
    <recommendedName>
        <fullName evidence="5">Deacetylase sirtuin-type domain-containing protein</fullName>
    </recommendedName>
</protein>
<dbReference type="InterPro" id="IPR026590">
    <property type="entry name" value="Ssirtuin_cat_dom"/>
</dbReference>
<feature type="binding site" evidence="3">
    <location>
        <position position="629"/>
    </location>
    <ligand>
        <name>Zn(2+)</name>
        <dbReference type="ChEBI" id="CHEBI:29105"/>
    </ligand>
</feature>
<dbReference type="PANTHER" id="PTHR11085:SF10">
    <property type="entry name" value="NAD-DEPENDENT PROTEIN DEACYLASE SIRTUIN-5, MITOCHONDRIAL-RELATED"/>
    <property type="match status" value="1"/>
</dbReference>
<dbReference type="Gene3D" id="2.20.28.200">
    <property type="match status" value="2"/>
</dbReference>
<comment type="caution">
    <text evidence="6">The sequence shown here is derived from an EMBL/GenBank/DDBJ whole genome shotgun (WGS) entry which is preliminary data.</text>
</comment>
<name>A0ABN8P088_9CNID</name>
<evidence type="ECO:0000259" key="5">
    <source>
        <dbReference type="PROSITE" id="PS50305"/>
    </source>
</evidence>
<feature type="binding site" evidence="3">
    <location>
        <position position="662"/>
    </location>
    <ligand>
        <name>Zn(2+)</name>
        <dbReference type="ChEBI" id="CHEBI:29105"/>
    </ligand>
</feature>
<sequence length="876" mass="97480">MSAKFIYSVQQCILTVLSALIEYCIKIMAARHSKRPKRKTKPNPYNNISSEFEKKEYFDTEEVLAEKTDQLVQWIRESHHCIVFTGAGISTSTGIPDFRSGVHTVLPTGPGVWVCKARGIKPPPQQKNTKCILGALPTSSHMALLQLQQEGLIKFIVSQNTDGLHRRSGVDPKLLAELRGNTNMEKCLKCGVKYMRDSWTRTARAVHDHLTGRRCDNPKCGGLLVDSIINFNEDLPEDELQKGFENAELADLCIVLGSSLRVYPAADIPDGIIRRGGRVAIVNLQKTPLNKCCAMEIHARIDTLMEGIMKRFGLEIPQFQLKRCLAIEVTSESLTIQGLDPVTKTPYSFMKSVKVDPPSFRSEHDLTQEPFYVTFPSRVSPSEGNALTVDLTLAFQGHYGEPEITIKHVVMHIMAAKFPTGSTKAESLFMQAEKDLRELEDDYKTATTGKKDSKPAGKSKGKAAASSKPASNPPRNSTRPKPKPKPNNNISSEFEKKEYFDTEEVLAEKTDELVQWIRESRYCIAFTGAGISTSTGIPDFRSGINTVLPTGPGVWERKAKGVQLPSQPKKTKSILGAVPSPSHMALLRLQQEGLIKFVVSQNTDGLHRRSGVDPKLLAELHGNTNMEKCLKCGVKYMRDFRTRTSRAVHDHLTGRRCDNPKCGGPLVDSIINFNEDLPEDELQKGFENAELADLCIVLGSSLRVYPAADIPDGMIRRGARVVIVNLQKTPLNKCCAMEIHARIDTLMEGIMKRFGLEIPQFQLKRCLAMEVTSESLTIQGLDPVTKTPYSFMKSVKVDLPSLRSEHDLTKEPFYVKFPSRVSPSEGNVLTVDVTLAFQGHYGEPEITIKHVVSKLGSTIFMLKFDVATGEWKIENK</sequence>
<dbReference type="Pfam" id="PF02146">
    <property type="entry name" value="SIR2"/>
    <property type="match status" value="2"/>
</dbReference>
<gene>
    <name evidence="6" type="ORF">PLOB_00031582</name>
</gene>